<sequence length="75" mass="8429">MELQGKLPKPVTKGIIVLVPKKGAPTDINNWRPITVLNETYRILPGVIAHEIEPTFNMKLGMEQKEFRTGSKISD</sequence>
<organism evidence="1 2">
    <name type="scientific">Caligus rogercresseyi</name>
    <name type="common">Sea louse</name>
    <dbReference type="NCBI Taxonomy" id="217165"/>
    <lineage>
        <taxon>Eukaryota</taxon>
        <taxon>Metazoa</taxon>
        <taxon>Ecdysozoa</taxon>
        <taxon>Arthropoda</taxon>
        <taxon>Crustacea</taxon>
        <taxon>Multicrustacea</taxon>
        <taxon>Hexanauplia</taxon>
        <taxon>Copepoda</taxon>
        <taxon>Siphonostomatoida</taxon>
        <taxon>Caligidae</taxon>
        <taxon>Caligus</taxon>
    </lineage>
</organism>
<reference evidence="2" key="1">
    <citation type="submission" date="2021-01" db="EMBL/GenBank/DDBJ databases">
        <title>Caligus Genome Assembly.</title>
        <authorList>
            <person name="Gallardo-Escarate C."/>
        </authorList>
    </citation>
    <scope>NUCLEOTIDE SEQUENCE [LARGE SCALE GENOMIC DNA]</scope>
</reference>
<feature type="non-terminal residue" evidence="1">
    <location>
        <position position="75"/>
    </location>
</feature>
<dbReference type="OrthoDB" id="407509at2759"/>
<dbReference type="EMBL" id="CP045894">
    <property type="protein sequence ID" value="QQP54595.1"/>
    <property type="molecule type" value="Genomic_DNA"/>
</dbReference>
<protein>
    <submittedName>
        <fullName evidence="1">NELlike 1 (Silurana)</fullName>
    </submittedName>
</protein>
<evidence type="ECO:0000313" key="2">
    <source>
        <dbReference type="Proteomes" id="UP000595437"/>
    </source>
</evidence>
<name>A0A7T8KES7_CALRO</name>
<gene>
    <name evidence="1" type="ORF">FKW44_007479</name>
</gene>
<proteinExistence type="predicted"/>
<dbReference type="Proteomes" id="UP000595437">
    <property type="component" value="Chromosome 5"/>
</dbReference>
<accession>A0A7T8KES7</accession>
<evidence type="ECO:0000313" key="1">
    <source>
        <dbReference type="EMBL" id="QQP54595.1"/>
    </source>
</evidence>
<keyword evidence="2" id="KW-1185">Reference proteome</keyword>
<dbReference type="AlphaFoldDB" id="A0A7T8KES7"/>